<dbReference type="InterPro" id="IPR050232">
    <property type="entry name" value="FBL13/AtMIF1-like"/>
</dbReference>
<dbReference type="Pfam" id="PF08387">
    <property type="entry name" value="FBD"/>
    <property type="match status" value="1"/>
</dbReference>
<dbReference type="OrthoDB" id="1298252at2759"/>
<dbReference type="InterPro" id="IPR036047">
    <property type="entry name" value="F-box-like_dom_sf"/>
</dbReference>
<dbReference type="InterPro" id="IPR013101">
    <property type="entry name" value="LRR_PRU1-like"/>
</dbReference>
<keyword evidence="3" id="KW-1185">Reference proteome</keyword>
<dbReference type="InterPro" id="IPR053781">
    <property type="entry name" value="F-box_AtFBL13-like"/>
</dbReference>
<dbReference type="PROSITE" id="PS50181">
    <property type="entry name" value="FBOX"/>
    <property type="match status" value="1"/>
</dbReference>
<dbReference type="Gene3D" id="1.20.1280.50">
    <property type="match status" value="1"/>
</dbReference>
<accession>A0A087GVK4</accession>
<reference evidence="3" key="1">
    <citation type="journal article" date="2015" name="Nat. Plants">
        <title>Genome expansion of Arabis alpina linked with retrotransposition and reduced symmetric DNA methylation.</title>
        <authorList>
            <person name="Willing E.M."/>
            <person name="Rawat V."/>
            <person name="Mandakova T."/>
            <person name="Maumus F."/>
            <person name="James G.V."/>
            <person name="Nordstroem K.J."/>
            <person name="Becker C."/>
            <person name="Warthmann N."/>
            <person name="Chica C."/>
            <person name="Szarzynska B."/>
            <person name="Zytnicki M."/>
            <person name="Albani M.C."/>
            <person name="Kiefer C."/>
            <person name="Bergonzi S."/>
            <person name="Castaings L."/>
            <person name="Mateos J.L."/>
            <person name="Berns M.C."/>
            <person name="Bujdoso N."/>
            <person name="Piofczyk T."/>
            <person name="de Lorenzo L."/>
            <person name="Barrero-Sicilia C."/>
            <person name="Mateos I."/>
            <person name="Piednoel M."/>
            <person name="Hagmann J."/>
            <person name="Chen-Min-Tao R."/>
            <person name="Iglesias-Fernandez R."/>
            <person name="Schuster S.C."/>
            <person name="Alonso-Blanco C."/>
            <person name="Roudier F."/>
            <person name="Carbonero P."/>
            <person name="Paz-Ares J."/>
            <person name="Davis S.J."/>
            <person name="Pecinka A."/>
            <person name="Quesneville H."/>
            <person name="Colot V."/>
            <person name="Lysak M.A."/>
            <person name="Weigel D."/>
            <person name="Coupland G."/>
            <person name="Schneeberger K."/>
        </authorList>
    </citation>
    <scope>NUCLEOTIDE SEQUENCE [LARGE SCALE GENOMIC DNA]</scope>
    <source>
        <strain evidence="3">cv. Pajares</strain>
    </source>
</reference>
<evidence type="ECO:0000259" key="1">
    <source>
        <dbReference type="PROSITE" id="PS50181"/>
    </source>
</evidence>
<dbReference type="SUPFAM" id="SSF81383">
    <property type="entry name" value="F-box domain"/>
    <property type="match status" value="1"/>
</dbReference>
<dbReference type="Proteomes" id="UP000029120">
    <property type="component" value="Chromosome 5"/>
</dbReference>
<feature type="domain" description="F-box" evidence="1">
    <location>
        <begin position="22"/>
        <end position="81"/>
    </location>
</feature>
<dbReference type="Pfam" id="PF07723">
    <property type="entry name" value="LRR_2"/>
    <property type="match status" value="1"/>
</dbReference>
<dbReference type="InterPro" id="IPR001810">
    <property type="entry name" value="F-box_dom"/>
</dbReference>
<dbReference type="Gramene" id="KFK33906">
    <property type="protein sequence ID" value="KFK33906"/>
    <property type="gene ID" value="AALP_AA5G076300"/>
</dbReference>
<dbReference type="InterPro" id="IPR006566">
    <property type="entry name" value="FBD"/>
</dbReference>
<dbReference type="AlphaFoldDB" id="A0A087GVK4"/>
<dbReference type="OMA" id="CGQYSEL"/>
<dbReference type="PANTHER" id="PTHR31900:SF33">
    <property type="entry name" value="PROTEIN WITH RNI-LIKE_FBD-LIKE DOMAIN"/>
    <property type="match status" value="1"/>
</dbReference>
<sequence>MFDFLTEKQVSEKRERREDGCVDRLSLLPDPLLCQILLNLPTKDVVKTSLLSTRWRSLYLSVPVLELDDDAFLNDSAFVRFVDRFIGFSPDSPIVKLKITSTCDPLAIKTWVDAVVTRKIQHLEIDYSRREEVRFVNPVAIETLIASCPVLEDLSIITSQEDFKVMTRQREVALVIRQYCQLEPLPQFCFMSQLHAKIFAADLEMLPDLLESCPNLKSLILELNGTIKKDQISFSSVPWCLRSCLERVEMKKPIAGYEVEMKLIRDIDETMIEEIAFQTRPNLQLLLD</sequence>
<organism evidence="2 3">
    <name type="scientific">Arabis alpina</name>
    <name type="common">Alpine rock-cress</name>
    <dbReference type="NCBI Taxonomy" id="50452"/>
    <lineage>
        <taxon>Eukaryota</taxon>
        <taxon>Viridiplantae</taxon>
        <taxon>Streptophyta</taxon>
        <taxon>Embryophyta</taxon>
        <taxon>Tracheophyta</taxon>
        <taxon>Spermatophyta</taxon>
        <taxon>Magnoliopsida</taxon>
        <taxon>eudicotyledons</taxon>
        <taxon>Gunneridae</taxon>
        <taxon>Pentapetalae</taxon>
        <taxon>rosids</taxon>
        <taxon>malvids</taxon>
        <taxon>Brassicales</taxon>
        <taxon>Brassicaceae</taxon>
        <taxon>Arabideae</taxon>
        <taxon>Arabis</taxon>
    </lineage>
</organism>
<gene>
    <name evidence="2" type="ordered locus">AALP_Aa5g076300</name>
</gene>
<dbReference type="CDD" id="cd22160">
    <property type="entry name" value="F-box_AtFBL13-like"/>
    <property type="match status" value="1"/>
</dbReference>
<proteinExistence type="predicted"/>
<dbReference type="Pfam" id="PF00646">
    <property type="entry name" value="F-box"/>
    <property type="match status" value="1"/>
</dbReference>
<evidence type="ECO:0000313" key="2">
    <source>
        <dbReference type="EMBL" id="KFK33906.1"/>
    </source>
</evidence>
<evidence type="ECO:0000313" key="3">
    <source>
        <dbReference type="Proteomes" id="UP000029120"/>
    </source>
</evidence>
<dbReference type="PANTHER" id="PTHR31900">
    <property type="entry name" value="F-BOX/RNI SUPERFAMILY PROTEIN-RELATED"/>
    <property type="match status" value="1"/>
</dbReference>
<dbReference type="EMBL" id="CM002873">
    <property type="protein sequence ID" value="KFK33906.1"/>
    <property type="molecule type" value="Genomic_DNA"/>
</dbReference>
<name>A0A087GVK4_ARAAL</name>
<protein>
    <recommendedName>
        <fullName evidence="1">F-box domain-containing protein</fullName>
    </recommendedName>
</protein>